<keyword evidence="1" id="KW-0479">Metal-binding</keyword>
<dbReference type="SMART" id="SM00343">
    <property type="entry name" value="ZnF_C2HC"/>
    <property type="match status" value="1"/>
</dbReference>
<evidence type="ECO:0000313" key="5">
    <source>
        <dbReference type="Proteomes" id="UP000307440"/>
    </source>
</evidence>
<feature type="region of interest" description="Disordered" evidence="2">
    <location>
        <begin position="233"/>
        <end position="267"/>
    </location>
</feature>
<dbReference type="InterPro" id="IPR001878">
    <property type="entry name" value="Znf_CCHC"/>
</dbReference>
<dbReference type="GO" id="GO:0003676">
    <property type="term" value="F:nucleic acid binding"/>
    <property type="evidence" value="ECO:0007669"/>
    <property type="project" value="InterPro"/>
</dbReference>
<dbReference type="PROSITE" id="PS50158">
    <property type="entry name" value="ZF_CCHC"/>
    <property type="match status" value="1"/>
</dbReference>
<feature type="domain" description="CCHC-type" evidence="3">
    <location>
        <begin position="188"/>
        <end position="204"/>
    </location>
</feature>
<feature type="compositionally biased region" description="Basic and acidic residues" evidence="2">
    <location>
        <begin position="258"/>
        <end position="267"/>
    </location>
</feature>
<dbReference type="GO" id="GO:0008270">
    <property type="term" value="F:zinc ion binding"/>
    <property type="evidence" value="ECO:0007669"/>
    <property type="project" value="UniProtKB-KW"/>
</dbReference>
<dbReference type="AlphaFoldDB" id="A0A5C3KAM5"/>
<sequence length="267" mass="30628">MEMASMLKEHFLELLKKRDLAFYQQEKAWDQIHWVNGEFVKSDKTDTSVPPFPTPPPLPQTKTPTPGPSSKGKESTVPSFNYQEPRPDPKTTLTIPGITTPERRNSSNNQNTLRKSRNKPKNQHSPIFSINLSIPNSTKSEHPRSSNRPSVSRTNATPGPSHKPNYGPTTQKMDPRNPASIHQQRHHRRCHRCRQFGHFAKNCPTSPNCPGCGTLQPNHQYDGWDCRQIQKQQEEELRGPEPDEYDNDLNADIYDYDSDGRNIYDQY</sequence>
<name>A0A5C3KAM5_COPMA</name>
<evidence type="ECO:0000313" key="4">
    <source>
        <dbReference type="EMBL" id="TFK17119.1"/>
    </source>
</evidence>
<keyword evidence="5" id="KW-1185">Reference proteome</keyword>
<evidence type="ECO:0000259" key="3">
    <source>
        <dbReference type="PROSITE" id="PS50158"/>
    </source>
</evidence>
<dbReference type="EMBL" id="ML210565">
    <property type="protein sequence ID" value="TFK17119.1"/>
    <property type="molecule type" value="Genomic_DNA"/>
</dbReference>
<evidence type="ECO:0000256" key="1">
    <source>
        <dbReference type="PROSITE-ProRule" id="PRU00047"/>
    </source>
</evidence>
<keyword evidence="1" id="KW-0863">Zinc-finger</keyword>
<reference evidence="4 5" key="1">
    <citation type="journal article" date="2019" name="Nat. Ecol. Evol.">
        <title>Megaphylogeny resolves global patterns of mushroom evolution.</title>
        <authorList>
            <person name="Varga T."/>
            <person name="Krizsan K."/>
            <person name="Foldi C."/>
            <person name="Dima B."/>
            <person name="Sanchez-Garcia M."/>
            <person name="Sanchez-Ramirez S."/>
            <person name="Szollosi G.J."/>
            <person name="Szarkandi J.G."/>
            <person name="Papp V."/>
            <person name="Albert L."/>
            <person name="Andreopoulos W."/>
            <person name="Angelini C."/>
            <person name="Antonin V."/>
            <person name="Barry K.W."/>
            <person name="Bougher N.L."/>
            <person name="Buchanan P."/>
            <person name="Buyck B."/>
            <person name="Bense V."/>
            <person name="Catcheside P."/>
            <person name="Chovatia M."/>
            <person name="Cooper J."/>
            <person name="Damon W."/>
            <person name="Desjardin D."/>
            <person name="Finy P."/>
            <person name="Geml J."/>
            <person name="Haridas S."/>
            <person name="Hughes K."/>
            <person name="Justo A."/>
            <person name="Karasinski D."/>
            <person name="Kautmanova I."/>
            <person name="Kiss B."/>
            <person name="Kocsube S."/>
            <person name="Kotiranta H."/>
            <person name="LaButti K.M."/>
            <person name="Lechner B.E."/>
            <person name="Liimatainen K."/>
            <person name="Lipzen A."/>
            <person name="Lukacs Z."/>
            <person name="Mihaltcheva S."/>
            <person name="Morgado L.N."/>
            <person name="Niskanen T."/>
            <person name="Noordeloos M.E."/>
            <person name="Ohm R.A."/>
            <person name="Ortiz-Santana B."/>
            <person name="Ovrebo C."/>
            <person name="Racz N."/>
            <person name="Riley R."/>
            <person name="Savchenko A."/>
            <person name="Shiryaev A."/>
            <person name="Soop K."/>
            <person name="Spirin V."/>
            <person name="Szebenyi C."/>
            <person name="Tomsovsky M."/>
            <person name="Tulloss R.E."/>
            <person name="Uehling J."/>
            <person name="Grigoriev I.V."/>
            <person name="Vagvolgyi C."/>
            <person name="Papp T."/>
            <person name="Martin F.M."/>
            <person name="Miettinen O."/>
            <person name="Hibbett D.S."/>
            <person name="Nagy L.G."/>
        </authorList>
    </citation>
    <scope>NUCLEOTIDE SEQUENCE [LARGE SCALE GENOMIC DNA]</scope>
    <source>
        <strain evidence="4 5">CBS 121175</strain>
    </source>
</reference>
<keyword evidence="1" id="KW-0862">Zinc</keyword>
<feature type="compositionally biased region" description="Polar residues" evidence="2">
    <location>
        <begin position="146"/>
        <end position="158"/>
    </location>
</feature>
<gene>
    <name evidence="4" type="ORF">FA15DRAFT_711116</name>
</gene>
<accession>A0A5C3KAM5</accession>
<dbReference type="Pfam" id="PF00098">
    <property type="entry name" value="zf-CCHC"/>
    <property type="match status" value="1"/>
</dbReference>
<evidence type="ECO:0000256" key="2">
    <source>
        <dbReference type="SAM" id="MobiDB-lite"/>
    </source>
</evidence>
<protein>
    <recommendedName>
        <fullName evidence="3">CCHC-type domain-containing protein</fullName>
    </recommendedName>
</protein>
<feature type="region of interest" description="Disordered" evidence="2">
    <location>
        <begin position="43"/>
        <end position="186"/>
    </location>
</feature>
<dbReference type="Proteomes" id="UP000307440">
    <property type="component" value="Unassembled WGS sequence"/>
</dbReference>
<organism evidence="4 5">
    <name type="scientific">Coprinopsis marcescibilis</name>
    <name type="common">Agaric fungus</name>
    <name type="synonym">Psathyrella marcescibilis</name>
    <dbReference type="NCBI Taxonomy" id="230819"/>
    <lineage>
        <taxon>Eukaryota</taxon>
        <taxon>Fungi</taxon>
        <taxon>Dikarya</taxon>
        <taxon>Basidiomycota</taxon>
        <taxon>Agaricomycotina</taxon>
        <taxon>Agaricomycetes</taxon>
        <taxon>Agaricomycetidae</taxon>
        <taxon>Agaricales</taxon>
        <taxon>Agaricineae</taxon>
        <taxon>Psathyrellaceae</taxon>
        <taxon>Coprinopsis</taxon>
    </lineage>
</organism>
<proteinExistence type="predicted"/>
<feature type="compositionally biased region" description="Pro residues" evidence="2">
    <location>
        <begin position="50"/>
        <end position="59"/>
    </location>
</feature>
<feature type="compositionally biased region" description="Polar residues" evidence="2">
    <location>
        <begin position="123"/>
        <end position="138"/>
    </location>
</feature>
<feature type="compositionally biased region" description="Acidic residues" evidence="2">
    <location>
        <begin position="242"/>
        <end position="257"/>
    </location>
</feature>